<reference evidence="1 2" key="1">
    <citation type="submission" date="2024-08" db="EMBL/GenBank/DDBJ databases">
        <authorList>
            <person name="Will J Nash"/>
            <person name="Angela Man"/>
            <person name="Seanna McTaggart"/>
            <person name="Kendall Baker"/>
            <person name="Tom Barker"/>
            <person name="Leah Catchpole"/>
            <person name="Alex Durrant"/>
            <person name="Karim Gharbi"/>
            <person name="Naomi Irish"/>
            <person name="Gemy Kaithakottil"/>
            <person name="Debby Ku"/>
            <person name="Aaliyah Providence"/>
            <person name="Felix Shaw"/>
            <person name="David Swarbreck"/>
            <person name="Chris Watkins"/>
            <person name="Ann M. McCartney"/>
            <person name="Giulio Formenti"/>
            <person name="Alice Mouton"/>
            <person name="Noel Vella"/>
            <person name="Bjorn M von Reumont"/>
            <person name="Adriana Vella"/>
            <person name="Wilfried Haerty"/>
        </authorList>
    </citation>
    <scope>NUCLEOTIDE SEQUENCE [LARGE SCALE GENOMIC DNA]</scope>
</reference>
<dbReference type="Proteomes" id="UP001642520">
    <property type="component" value="Unassembled WGS sequence"/>
</dbReference>
<comment type="caution">
    <text evidence="1">The sequence shown here is derived from an EMBL/GenBank/DDBJ whole genome shotgun (WGS) entry which is preliminary data.</text>
</comment>
<accession>A0ABP1P8R9</accession>
<evidence type="ECO:0000313" key="1">
    <source>
        <dbReference type="EMBL" id="CAL7948198.1"/>
    </source>
</evidence>
<protein>
    <submittedName>
        <fullName evidence="1">Uncharacterized protein</fullName>
    </submittedName>
</protein>
<organism evidence="1 2">
    <name type="scientific">Xylocopa violacea</name>
    <name type="common">Violet carpenter bee</name>
    <name type="synonym">Apis violacea</name>
    <dbReference type="NCBI Taxonomy" id="135666"/>
    <lineage>
        <taxon>Eukaryota</taxon>
        <taxon>Metazoa</taxon>
        <taxon>Ecdysozoa</taxon>
        <taxon>Arthropoda</taxon>
        <taxon>Hexapoda</taxon>
        <taxon>Insecta</taxon>
        <taxon>Pterygota</taxon>
        <taxon>Neoptera</taxon>
        <taxon>Endopterygota</taxon>
        <taxon>Hymenoptera</taxon>
        <taxon>Apocrita</taxon>
        <taxon>Aculeata</taxon>
        <taxon>Apoidea</taxon>
        <taxon>Anthophila</taxon>
        <taxon>Apidae</taxon>
        <taxon>Xylocopa</taxon>
        <taxon>Xylocopa</taxon>
    </lineage>
</organism>
<dbReference type="EMBL" id="CAXAJV020001299">
    <property type="protein sequence ID" value="CAL7948198.1"/>
    <property type="molecule type" value="Genomic_DNA"/>
</dbReference>
<evidence type="ECO:0000313" key="2">
    <source>
        <dbReference type="Proteomes" id="UP001642520"/>
    </source>
</evidence>
<sequence length="91" mass="10603">MCSVNVSINVSIEYIWWVYSGDRDSCPLTYNQAKDVGVPLSRRTEKFCSKNIQTVEQFQTNNCMVFYHPMLIVINFDCSIRLPEILEYLAI</sequence>
<name>A0ABP1P8R9_XYLVO</name>
<gene>
    <name evidence="1" type="ORF">XYLVIOL_LOCUS8713</name>
</gene>
<proteinExistence type="predicted"/>
<keyword evidence="2" id="KW-1185">Reference proteome</keyword>